<reference evidence="2" key="1">
    <citation type="submission" date="2024-06" db="EMBL/GenBank/DDBJ databases">
        <title>Streptomyces sp. strain HUAS MG91 genome sequences.</title>
        <authorList>
            <person name="Mo P."/>
        </authorList>
    </citation>
    <scope>NUCLEOTIDE SEQUENCE</scope>
    <source>
        <strain evidence="2">HUAS MG91</strain>
    </source>
</reference>
<dbReference type="GO" id="GO:0003677">
    <property type="term" value="F:DNA binding"/>
    <property type="evidence" value="ECO:0007669"/>
    <property type="project" value="InterPro"/>
</dbReference>
<dbReference type="SUPFAM" id="SSF47413">
    <property type="entry name" value="lambda repressor-like DNA-binding domains"/>
    <property type="match status" value="1"/>
</dbReference>
<evidence type="ECO:0000313" key="2">
    <source>
        <dbReference type="EMBL" id="XCJ74392.1"/>
    </source>
</evidence>
<feature type="domain" description="MmyB-like transcription regulator ligand binding" evidence="1">
    <location>
        <begin position="110"/>
        <end position="252"/>
    </location>
</feature>
<organism evidence="2">
    <name type="scientific">Streptomyces tabacisoli</name>
    <dbReference type="NCBI Taxonomy" id="3156398"/>
    <lineage>
        <taxon>Bacteria</taxon>
        <taxon>Bacillati</taxon>
        <taxon>Actinomycetota</taxon>
        <taxon>Actinomycetes</taxon>
        <taxon>Kitasatosporales</taxon>
        <taxon>Streptomycetaceae</taxon>
        <taxon>Streptomyces</taxon>
    </lineage>
</organism>
<gene>
    <name evidence="2" type="ORF">ABII15_32435</name>
</gene>
<proteinExistence type="predicted"/>
<dbReference type="Pfam" id="PF17765">
    <property type="entry name" value="MLTR_LBD"/>
    <property type="match status" value="1"/>
</dbReference>
<dbReference type="Pfam" id="PF13560">
    <property type="entry name" value="HTH_31"/>
    <property type="match status" value="1"/>
</dbReference>
<dbReference type="RefSeq" id="WP_353945836.1">
    <property type="nucleotide sequence ID" value="NZ_CP159534.1"/>
</dbReference>
<dbReference type="KEGG" id="stac:ABII15_32435"/>
<dbReference type="Gene3D" id="1.10.260.40">
    <property type="entry name" value="lambda repressor-like DNA-binding domains"/>
    <property type="match status" value="1"/>
</dbReference>
<dbReference type="PANTHER" id="PTHR35010">
    <property type="entry name" value="BLL4672 PROTEIN-RELATED"/>
    <property type="match status" value="1"/>
</dbReference>
<dbReference type="EMBL" id="CP159534">
    <property type="protein sequence ID" value="XCJ74392.1"/>
    <property type="molecule type" value="Genomic_DNA"/>
</dbReference>
<accession>A0AAU8J2E1</accession>
<sequence length="262" mass="28330">MASDRGHGITHRDDVRAAQLSGLLTRRRQTLGLTVEQAARATGLAEHRYSALEEGAGHGIDLGALKRVAGGLGLTGQPRETFLLLASEPDVTPYDLVERRRPSIEELAHIDLMEPNPALITDHAWNLLAANASVARLFTDPAKAPDGERNLVLWLLTERAERRFADIDDVRADAVARVRGALAQIPADAPLQALAGRIAADPLGARLWRSRSPRLPAEASARRLRHPSYGEASVLVTTSRLPGGLQLIVHHAAHLIQSPAPR</sequence>
<protein>
    <submittedName>
        <fullName evidence="2">Helix-turn-helix transcriptional regulator</fullName>
    </submittedName>
</protein>
<dbReference type="AlphaFoldDB" id="A0AAU8J2E1"/>
<name>A0AAU8J2E1_9ACTN</name>
<dbReference type="InterPro" id="IPR010982">
    <property type="entry name" value="Lambda_DNA-bd_dom_sf"/>
</dbReference>
<dbReference type="InterPro" id="IPR041413">
    <property type="entry name" value="MLTR_LBD"/>
</dbReference>
<dbReference type="Gene3D" id="3.30.450.180">
    <property type="match status" value="1"/>
</dbReference>
<evidence type="ECO:0000259" key="1">
    <source>
        <dbReference type="Pfam" id="PF17765"/>
    </source>
</evidence>